<evidence type="ECO:0000313" key="2">
    <source>
        <dbReference type="Proteomes" id="UP000276133"/>
    </source>
</evidence>
<proteinExistence type="predicted"/>
<comment type="caution">
    <text evidence="1">The sequence shown here is derived from an EMBL/GenBank/DDBJ whole genome shotgun (WGS) entry which is preliminary data.</text>
</comment>
<organism evidence="1 2">
    <name type="scientific">Brachionus plicatilis</name>
    <name type="common">Marine rotifer</name>
    <name type="synonym">Brachionus muelleri</name>
    <dbReference type="NCBI Taxonomy" id="10195"/>
    <lineage>
        <taxon>Eukaryota</taxon>
        <taxon>Metazoa</taxon>
        <taxon>Spiralia</taxon>
        <taxon>Gnathifera</taxon>
        <taxon>Rotifera</taxon>
        <taxon>Eurotatoria</taxon>
        <taxon>Monogononta</taxon>
        <taxon>Pseudotrocha</taxon>
        <taxon>Ploima</taxon>
        <taxon>Brachionidae</taxon>
        <taxon>Brachionus</taxon>
    </lineage>
</organism>
<dbReference type="EMBL" id="REGN01000774">
    <property type="protein sequence ID" value="RNA39218.1"/>
    <property type="molecule type" value="Genomic_DNA"/>
</dbReference>
<gene>
    <name evidence="1" type="ORF">BpHYR1_009536</name>
</gene>
<dbReference type="Proteomes" id="UP000276133">
    <property type="component" value="Unassembled WGS sequence"/>
</dbReference>
<protein>
    <submittedName>
        <fullName evidence="1">Uncharacterized protein</fullName>
    </submittedName>
</protein>
<dbReference type="AlphaFoldDB" id="A0A3M7SUG0"/>
<keyword evidence="2" id="KW-1185">Reference proteome</keyword>
<evidence type="ECO:0000313" key="1">
    <source>
        <dbReference type="EMBL" id="RNA39218.1"/>
    </source>
</evidence>
<sequence>MFYLVLVPVFKIKFRFKSITEGRIFVIPGLLAKWIFKCITLLNELDYRLKEEKIKKSNVSSRKSDNY</sequence>
<reference evidence="1 2" key="1">
    <citation type="journal article" date="2018" name="Sci. Rep.">
        <title>Genomic signatures of local adaptation to the degree of environmental predictability in rotifers.</title>
        <authorList>
            <person name="Franch-Gras L."/>
            <person name="Hahn C."/>
            <person name="Garcia-Roger E.M."/>
            <person name="Carmona M.J."/>
            <person name="Serra M."/>
            <person name="Gomez A."/>
        </authorList>
    </citation>
    <scope>NUCLEOTIDE SEQUENCE [LARGE SCALE GENOMIC DNA]</scope>
    <source>
        <strain evidence="1">HYR1</strain>
    </source>
</reference>
<name>A0A3M7SUG0_BRAPC</name>
<accession>A0A3M7SUG0</accession>